<proteinExistence type="predicted"/>
<evidence type="ECO:0000313" key="3">
    <source>
        <dbReference type="RefSeq" id="XP_065667583.1"/>
    </source>
</evidence>
<feature type="domain" description="Double jelly roll-like" evidence="1">
    <location>
        <begin position="101"/>
        <end position="357"/>
    </location>
</feature>
<sequence length="369" mass="42914">MLRFFIFLIKKQNVISKNPEKRDKIVKEFLDLKKRIQNNSLYEKMGETNLQLDLENFLEIRIDVLTQDIYTLPSEAYLLFEGQLVKFADGTAYANTDAVTLTKNGIMHLFREISYQLSNQNVETINHQGKATTMLRMLKYLNDFQLAQGLNQLWYKDTATTAVLTDNSGFALRKAYIIQKPTTKGTFSFCIPLRHIFGFCYDYDKVIFDFKHTITLVRKTDYDEIFKLSTVADAKVNLNKISLFIPHVLPADAERFKLFNQIASKTNIPVCYCQRQCDTISVQQSTRFSWDVCTSIGTERPRYVIVAFQTNKSGDQNTNPSIFDHCDLSNIYISLNSERYPAVDYNLSFPNQQFSRAYRDAADRDDWYR</sequence>
<organism evidence="2 3">
    <name type="scientific">Hydra vulgaris</name>
    <name type="common">Hydra</name>
    <name type="synonym">Hydra attenuata</name>
    <dbReference type="NCBI Taxonomy" id="6087"/>
    <lineage>
        <taxon>Eukaryota</taxon>
        <taxon>Metazoa</taxon>
        <taxon>Cnidaria</taxon>
        <taxon>Hydrozoa</taxon>
        <taxon>Hydroidolina</taxon>
        <taxon>Anthoathecata</taxon>
        <taxon>Aplanulata</taxon>
        <taxon>Hydridae</taxon>
        <taxon>Hydra</taxon>
    </lineage>
</organism>
<dbReference type="PANTHER" id="PTHR36159">
    <property type="entry name" value="PROTEIN CBG23766"/>
    <property type="match status" value="1"/>
</dbReference>
<keyword evidence="2" id="KW-1185">Reference proteome</keyword>
<name>A0ABM4D025_HYDVU</name>
<protein>
    <submittedName>
        <fullName evidence="3">Uncharacterized protein LOC136087891</fullName>
    </submittedName>
</protein>
<gene>
    <name evidence="3" type="primary">LOC136087891</name>
</gene>
<dbReference type="PANTHER" id="PTHR36159:SF1">
    <property type="entry name" value="RETROVIRUS-RELATED POL POLYPROTEIN FROM TRANSPOSON 412-LIKE PROTEIN"/>
    <property type="match status" value="1"/>
</dbReference>
<dbReference type="GeneID" id="136087891"/>
<evidence type="ECO:0000313" key="2">
    <source>
        <dbReference type="Proteomes" id="UP001652625"/>
    </source>
</evidence>
<dbReference type="Pfam" id="PF21738">
    <property type="entry name" value="DJR-like_dom"/>
    <property type="match status" value="1"/>
</dbReference>
<dbReference type="RefSeq" id="XP_065667583.1">
    <property type="nucleotide sequence ID" value="XM_065811511.1"/>
</dbReference>
<accession>A0ABM4D025</accession>
<reference evidence="3" key="1">
    <citation type="submission" date="2025-08" db="UniProtKB">
        <authorList>
            <consortium name="RefSeq"/>
        </authorList>
    </citation>
    <scope>IDENTIFICATION</scope>
</reference>
<evidence type="ECO:0000259" key="1">
    <source>
        <dbReference type="Pfam" id="PF21738"/>
    </source>
</evidence>
<dbReference type="Proteomes" id="UP001652625">
    <property type="component" value="Chromosome 12"/>
</dbReference>
<dbReference type="InterPro" id="IPR049512">
    <property type="entry name" value="DJR-like_dom"/>
</dbReference>